<dbReference type="GO" id="GO:0000139">
    <property type="term" value="C:Golgi membrane"/>
    <property type="evidence" value="ECO:0007669"/>
    <property type="project" value="UniProtKB-SubCell"/>
</dbReference>
<dbReference type="InterPro" id="IPR037185">
    <property type="entry name" value="EmrE-like"/>
</dbReference>
<dbReference type="PANTHER" id="PTHR11132">
    <property type="entry name" value="SOLUTE CARRIER FAMILY 35"/>
    <property type="match status" value="1"/>
</dbReference>
<feature type="transmembrane region" description="Helical" evidence="5">
    <location>
        <begin position="123"/>
        <end position="144"/>
    </location>
</feature>
<feature type="transmembrane region" description="Helical" evidence="5">
    <location>
        <begin position="165"/>
        <end position="184"/>
    </location>
</feature>
<keyword evidence="5" id="KW-0968">Cytoplasmic vesicle</keyword>
<evidence type="ECO:0000313" key="7">
    <source>
        <dbReference type="Proteomes" id="UP000193560"/>
    </source>
</evidence>
<keyword evidence="5" id="KW-0762">Sugar transport</keyword>
<dbReference type="GO" id="GO:0030659">
    <property type="term" value="C:cytoplasmic vesicle membrane"/>
    <property type="evidence" value="ECO:0007669"/>
    <property type="project" value="UniProtKB-SubCell"/>
</dbReference>
<feature type="transmembrane region" description="Helical" evidence="5">
    <location>
        <begin position="289"/>
        <end position="310"/>
    </location>
</feature>
<dbReference type="InterPro" id="IPR050186">
    <property type="entry name" value="TPT_transporter"/>
</dbReference>
<comment type="function">
    <text evidence="5">Involved in the import of GDP-mannose from the cytoplasm into the Golgi lumen.</text>
</comment>
<gene>
    <name evidence="6" type="ORF">BCR42DRAFT_401083</name>
</gene>
<dbReference type="Proteomes" id="UP000193560">
    <property type="component" value="Unassembled WGS sequence"/>
</dbReference>
<accession>A0A1X2J3Q2</accession>
<evidence type="ECO:0000256" key="4">
    <source>
        <dbReference type="ARBA" id="ARBA00023136"/>
    </source>
</evidence>
<keyword evidence="5" id="KW-0813">Transport</keyword>
<comment type="subunit">
    <text evidence="5">Homooligomer.</text>
</comment>
<keyword evidence="7" id="KW-1185">Reference proteome</keyword>
<dbReference type="SUPFAM" id="SSF103481">
    <property type="entry name" value="Multidrug resistance efflux transporter EmrE"/>
    <property type="match status" value="1"/>
</dbReference>
<reference evidence="6 7" key="1">
    <citation type="submission" date="2016-07" db="EMBL/GenBank/DDBJ databases">
        <title>Pervasive Adenine N6-methylation of Active Genes in Fungi.</title>
        <authorList>
            <consortium name="DOE Joint Genome Institute"/>
            <person name="Mondo S.J."/>
            <person name="Dannebaum R.O."/>
            <person name="Kuo R.C."/>
            <person name="Labutti K."/>
            <person name="Haridas S."/>
            <person name="Kuo A."/>
            <person name="Salamov A."/>
            <person name="Ahrendt S.R."/>
            <person name="Lipzen A."/>
            <person name="Sullivan W."/>
            <person name="Andreopoulos W.B."/>
            <person name="Clum A."/>
            <person name="Lindquist E."/>
            <person name="Daum C."/>
            <person name="Ramamoorthy G.K."/>
            <person name="Gryganskyi A."/>
            <person name="Culley D."/>
            <person name="Magnuson J.K."/>
            <person name="James T.Y."/>
            <person name="O'Malley M.A."/>
            <person name="Stajich J.E."/>
            <person name="Spatafora J.W."/>
            <person name="Visel A."/>
            <person name="Grigoriev I.V."/>
        </authorList>
    </citation>
    <scope>NUCLEOTIDE SEQUENCE [LARGE SCALE GENOMIC DNA]</scope>
    <source>
        <strain evidence="6 7">NRRL 1336</strain>
    </source>
</reference>
<organism evidence="6 7">
    <name type="scientific">Absidia repens</name>
    <dbReference type="NCBI Taxonomy" id="90262"/>
    <lineage>
        <taxon>Eukaryota</taxon>
        <taxon>Fungi</taxon>
        <taxon>Fungi incertae sedis</taxon>
        <taxon>Mucoromycota</taxon>
        <taxon>Mucoromycotina</taxon>
        <taxon>Mucoromycetes</taxon>
        <taxon>Mucorales</taxon>
        <taxon>Cunninghamellaceae</taxon>
        <taxon>Absidia</taxon>
    </lineage>
</organism>
<comment type="caution">
    <text evidence="6">The sequence shown here is derived from an EMBL/GenBank/DDBJ whole genome shotgun (WGS) entry which is preliminary data.</text>
</comment>
<feature type="transmembrane region" description="Helical" evidence="5">
    <location>
        <begin position="54"/>
        <end position="78"/>
    </location>
</feature>
<dbReference type="EMBL" id="MCGE01000001">
    <property type="protein sequence ID" value="ORZ25864.1"/>
    <property type="molecule type" value="Genomic_DNA"/>
</dbReference>
<dbReference type="OrthoDB" id="5547497at2759"/>
<feature type="transmembrane region" description="Helical" evidence="5">
    <location>
        <begin position="316"/>
        <end position="333"/>
    </location>
</feature>
<protein>
    <recommendedName>
        <fullName evidence="5">GDP-mannose transporter</fullName>
        <shortName evidence="5">GMT</shortName>
    </recommendedName>
</protein>
<name>A0A1X2J3Q2_9FUNG</name>
<feature type="transmembrane region" description="Helical" evidence="5">
    <location>
        <begin position="24"/>
        <end position="42"/>
    </location>
</feature>
<evidence type="ECO:0000256" key="2">
    <source>
        <dbReference type="ARBA" id="ARBA00022692"/>
    </source>
</evidence>
<feature type="transmembrane region" description="Helical" evidence="5">
    <location>
        <begin position="261"/>
        <end position="282"/>
    </location>
</feature>
<sequence>MSRLPSSHELPLPTLNVAYKNDTTLTLVTTAYIMVSVFAVFINKYLTTASEYKFHYSSVTVLLQLIIALCIVQLWKCIQSRYNTPFRLSKLSWTGWQKVWPCTGIYMALVLLDPLYLTRIPASMYVSVHASCLLFTLALGVVLGRRRKNGPHQRSYQGWLTNTSVWSSCLVQYFGVFFAGYSSFDMALSFNLSWIGLCYTLLMATLAYSVQKSLVELRNDISQFLQWHLILATMIALPLTIISGDLSSAYRSVLFFDEPNFWIQMVVGSVLAMLIHTLMALLISISSPLTYSVASTAKTCLQAIFTMLVFRNSMSSYQLICLSISVVGALCYSRSSNTKHINSVYAM</sequence>
<evidence type="ECO:0000256" key="5">
    <source>
        <dbReference type="RuleBase" id="RU367097"/>
    </source>
</evidence>
<evidence type="ECO:0000256" key="1">
    <source>
        <dbReference type="ARBA" id="ARBA00004141"/>
    </source>
</evidence>
<feature type="transmembrane region" description="Helical" evidence="5">
    <location>
        <begin position="190"/>
        <end position="209"/>
    </location>
</feature>
<feature type="transmembrane region" description="Helical" evidence="5">
    <location>
        <begin position="221"/>
        <end position="241"/>
    </location>
</feature>
<comment type="similarity">
    <text evidence="5">Belongs to the TPT transporter family. SLC35D subfamily.</text>
</comment>
<evidence type="ECO:0000313" key="6">
    <source>
        <dbReference type="EMBL" id="ORZ25864.1"/>
    </source>
</evidence>
<keyword evidence="5" id="KW-0256">Endoplasmic reticulum</keyword>
<dbReference type="GO" id="GO:0005789">
    <property type="term" value="C:endoplasmic reticulum membrane"/>
    <property type="evidence" value="ECO:0007669"/>
    <property type="project" value="UniProtKB-SubCell"/>
</dbReference>
<keyword evidence="2 5" id="KW-0812">Transmembrane</keyword>
<dbReference type="AlphaFoldDB" id="A0A1X2J3Q2"/>
<keyword evidence="4 5" id="KW-0472">Membrane</keyword>
<evidence type="ECO:0000256" key="3">
    <source>
        <dbReference type="ARBA" id="ARBA00022989"/>
    </source>
</evidence>
<keyword evidence="3 5" id="KW-1133">Transmembrane helix</keyword>
<proteinExistence type="inferred from homology"/>
<keyword evidence="5" id="KW-0333">Golgi apparatus</keyword>
<comment type="subcellular location">
    <subcellularLocation>
        <location evidence="5">Golgi apparatus membrane</location>
        <topology evidence="5">Multi-pass membrane protein</topology>
    </subcellularLocation>
    <subcellularLocation>
        <location evidence="5">Cytoplasmic vesicle membrane</location>
        <topology evidence="5">Multi-pass membrane protein</topology>
    </subcellularLocation>
    <subcellularLocation>
        <location evidence="5">Endoplasmic reticulum membrane</location>
        <topology evidence="5">Multi-pass membrane protein</topology>
    </subcellularLocation>
    <subcellularLocation>
        <location evidence="1">Membrane</location>
        <topology evidence="1">Multi-pass membrane protein</topology>
    </subcellularLocation>
</comment>